<dbReference type="InterPro" id="IPR000719">
    <property type="entry name" value="Prot_kinase_dom"/>
</dbReference>
<dbReference type="Pfam" id="PF00069">
    <property type="entry name" value="Pkinase"/>
    <property type="match status" value="1"/>
</dbReference>
<dbReference type="Gene3D" id="1.10.510.10">
    <property type="entry name" value="Transferase(Phosphotransferase) domain 1"/>
    <property type="match status" value="1"/>
</dbReference>
<dbReference type="GO" id="GO:0005737">
    <property type="term" value="C:cytoplasm"/>
    <property type="evidence" value="ECO:0007669"/>
    <property type="project" value="TreeGrafter"/>
</dbReference>
<gene>
    <name evidence="3" type="ORF">FSARC_14411</name>
</gene>
<keyword evidence="4" id="KW-1185">Reference proteome</keyword>
<feature type="signal peptide" evidence="1">
    <location>
        <begin position="1"/>
        <end position="23"/>
    </location>
</feature>
<comment type="caution">
    <text evidence="3">The sequence shown here is derived from an EMBL/GenBank/DDBJ whole genome shotgun (WGS) entry which is preliminary data.</text>
</comment>
<dbReference type="OrthoDB" id="4062651at2759"/>
<evidence type="ECO:0000313" key="4">
    <source>
        <dbReference type="Proteomes" id="UP000622797"/>
    </source>
</evidence>
<dbReference type="GO" id="GO:0005634">
    <property type="term" value="C:nucleus"/>
    <property type="evidence" value="ECO:0007669"/>
    <property type="project" value="TreeGrafter"/>
</dbReference>
<sequence length="354" mass="38774">MLFSSRFTFALGALLSLIANASAYSGSGETGFPSFITEWELFSRWQKMTDDIPQFDVPGIPDLTLGEWSNPDKKVTWMCYTVSLGDTLVPTTGTVVIEKAVLSYPGDDGKEVKETVVSKRSSETADGPAVLYGARLQKGLDHPNILPIHHFVLGKGARRSYGFAIMPLIEEGSVASNFDKYSDQASVNGAFKQMLSGIAAVSAAGIIHRDIKPENFLKDGDTIKLMDFDQSRDIDATAQMDVGTPSYTAPEIIIGVDYTTKADTFSMGMSFLIMSVSDLRNSDTRFQLWKDLIEPSPGHYRGITASEVEKILRDRKYGVFDGNDGLLKVIAKAMCSEDERYTPGEFETAFNGAT</sequence>
<feature type="domain" description="Protein kinase" evidence="2">
    <location>
        <begin position="86"/>
        <end position="354"/>
    </location>
</feature>
<dbReference type="PANTHER" id="PTHR44167">
    <property type="entry name" value="OVARIAN-SPECIFIC SERINE/THREONINE-PROTEIN KINASE LOK-RELATED"/>
    <property type="match status" value="1"/>
</dbReference>
<dbReference type="GO" id="GO:0004674">
    <property type="term" value="F:protein serine/threonine kinase activity"/>
    <property type="evidence" value="ECO:0007669"/>
    <property type="project" value="TreeGrafter"/>
</dbReference>
<feature type="chain" id="PRO_5034172635" description="Protein kinase domain-containing protein" evidence="1">
    <location>
        <begin position="24"/>
        <end position="354"/>
    </location>
</feature>
<protein>
    <recommendedName>
        <fullName evidence="2">Protein kinase domain-containing protein</fullName>
    </recommendedName>
</protein>
<dbReference type="GO" id="GO:0044773">
    <property type="term" value="P:mitotic DNA damage checkpoint signaling"/>
    <property type="evidence" value="ECO:0007669"/>
    <property type="project" value="TreeGrafter"/>
</dbReference>
<dbReference type="SMART" id="SM00220">
    <property type="entry name" value="S_TKc"/>
    <property type="match status" value="1"/>
</dbReference>
<reference evidence="3" key="2">
    <citation type="submission" date="2020-05" db="EMBL/GenBank/DDBJ databases">
        <authorList>
            <person name="Kim H.-S."/>
            <person name="Proctor R.H."/>
            <person name="Brown D.W."/>
        </authorList>
    </citation>
    <scope>NUCLEOTIDE SEQUENCE</scope>
    <source>
        <strain evidence="3">NRRL 20472</strain>
    </source>
</reference>
<dbReference type="PANTHER" id="PTHR44167:SF24">
    <property type="entry name" value="SERINE_THREONINE-PROTEIN KINASE CHK2"/>
    <property type="match status" value="1"/>
</dbReference>
<dbReference type="GO" id="GO:0005524">
    <property type="term" value="F:ATP binding"/>
    <property type="evidence" value="ECO:0007669"/>
    <property type="project" value="InterPro"/>
</dbReference>
<dbReference type="Proteomes" id="UP000622797">
    <property type="component" value="Unassembled WGS sequence"/>
</dbReference>
<name>A0A8H4WPJ7_9HYPO</name>
<reference evidence="3" key="1">
    <citation type="journal article" date="2020" name="BMC Genomics">
        <title>Correction to: Identification and distribution of gene clusters required for synthesis of sphingolipid metabolism inhibitors in diverse species of the filamentous fungus Fusarium.</title>
        <authorList>
            <person name="Kim H.S."/>
            <person name="Lohmar J.M."/>
            <person name="Busman M."/>
            <person name="Brown D.W."/>
            <person name="Naumann T.A."/>
            <person name="Divon H.H."/>
            <person name="Lysoe E."/>
            <person name="Uhlig S."/>
            <person name="Proctor R.H."/>
        </authorList>
    </citation>
    <scope>NUCLEOTIDE SEQUENCE</scope>
    <source>
        <strain evidence="3">NRRL 20472</strain>
    </source>
</reference>
<evidence type="ECO:0000256" key="1">
    <source>
        <dbReference type="SAM" id="SignalP"/>
    </source>
</evidence>
<keyword evidence="1" id="KW-0732">Signal</keyword>
<evidence type="ECO:0000259" key="2">
    <source>
        <dbReference type="PROSITE" id="PS50011"/>
    </source>
</evidence>
<dbReference type="PROSITE" id="PS50011">
    <property type="entry name" value="PROTEIN_KINASE_DOM"/>
    <property type="match status" value="1"/>
</dbReference>
<evidence type="ECO:0000313" key="3">
    <source>
        <dbReference type="EMBL" id="KAF4945557.1"/>
    </source>
</evidence>
<dbReference type="InterPro" id="IPR011009">
    <property type="entry name" value="Kinase-like_dom_sf"/>
</dbReference>
<dbReference type="AlphaFoldDB" id="A0A8H4WPJ7"/>
<dbReference type="SUPFAM" id="SSF56112">
    <property type="entry name" value="Protein kinase-like (PK-like)"/>
    <property type="match status" value="1"/>
</dbReference>
<proteinExistence type="predicted"/>
<dbReference type="EMBL" id="JABEXW010001229">
    <property type="protein sequence ID" value="KAF4945557.1"/>
    <property type="molecule type" value="Genomic_DNA"/>
</dbReference>
<accession>A0A8H4WPJ7</accession>
<organism evidence="3 4">
    <name type="scientific">Fusarium sarcochroum</name>
    <dbReference type="NCBI Taxonomy" id="1208366"/>
    <lineage>
        <taxon>Eukaryota</taxon>
        <taxon>Fungi</taxon>
        <taxon>Dikarya</taxon>
        <taxon>Ascomycota</taxon>
        <taxon>Pezizomycotina</taxon>
        <taxon>Sordariomycetes</taxon>
        <taxon>Hypocreomycetidae</taxon>
        <taxon>Hypocreales</taxon>
        <taxon>Nectriaceae</taxon>
        <taxon>Fusarium</taxon>
        <taxon>Fusarium lateritium species complex</taxon>
    </lineage>
</organism>